<dbReference type="Pfam" id="PF00155">
    <property type="entry name" value="Aminotran_1_2"/>
    <property type="match status" value="1"/>
</dbReference>
<protein>
    <recommendedName>
        <fullName evidence="2">8-amino-7-oxononanoate synthase</fullName>
        <ecNumber evidence="2">2.3.1.47</ecNumber>
    </recommendedName>
</protein>
<dbReference type="GO" id="GO:0009102">
    <property type="term" value="P:biotin biosynthetic process"/>
    <property type="evidence" value="ECO:0007669"/>
    <property type="project" value="TreeGrafter"/>
</dbReference>
<dbReference type="SUPFAM" id="SSF53383">
    <property type="entry name" value="PLP-dependent transferases"/>
    <property type="match status" value="1"/>
</dbReference>
<dbReference type="InterPro" id="IPR050087">
    <property type="entry name" value="AON_synthase_class-II"/>
</dbReference>
<feature type="region of interest" description="Disordered" evidence="6">
    <location>
        <begin position="1"/>
        <end position="28"/>
    </location>
</feature>
<dbReference type="RefSeq" id="WP_173094905.1">
    <property type="nucleotide sequence ID" value="NZ_CP053892.1"/>
</dbReference>
<dbReference type="Proteomes" id="UP000501240">
    <property type="component" value="Chromosome"/>
</dbReference>
<evidence type="ECO:0000256" key="5">
    <source>
        <dbReference type="ARBA" id="ARBA00047715"/>
    </source>
</evidence>
<dbReference type="GO" id="GO:0008710">
    <property type="term" value="F:8-amino-7-oxononanoate synthase activity"/>
    <property type="evidence" value="ECO:0007669"/>
    <property type="project" value="UniProtKB-EC"/>
</dbReference>
<evidence type="ECO:0000256" key="4">
    <source>
        <dbReference type="ARBA" id="ARBA00022898"/>
    </source>
</evidence>
<keyword evidence="9" id="KW-1185">Reference proteome</keyword>
<evidence type="ECO:0000256" key="1">
    <source>
        <dbReference type="ARBA" id="ARBA00001933"/>
    </source>
</evidence>
<feature type="domain" description="Aminotransferase class I/classII large" evidence="7">
    <location>
        <begin position="40"/>
        <end position="369"/>
    </location>
</feature>
<evidence type="ECO:0000313" key="9">
    <source>
        <dbReference type="Proteomes" id="UP000501240"/>
    </source>
</evidence>
<keyword evidence="8" id="KW-0012">Acyltransferase</keyword>
<dbReference type="InterPro" id="IPR004839">
    <property type="entry name" value="Aminotransferase_I/II_large"/>
</dbReference>
<evidence type="ECO:0000256" key="2">
    <source>
        <dbReference type="ARBA" id="ARBA00013187"/>
    </source>
</evidence>
<dbReference type="InterPro" id="IPR015421">
    <property type="entry name" value="PyrdxlP-dep_Trfase_major"/>
</dbReference>
<dbReference type="InterPro" id="IPR015424">
    <property type="entry name" value="PyrdxlP-dep_Trfase"/>
</dbReference>
<organism evidence="8 9">
    <name type="scientific">Actinomadura verrucosospora</name>
    <dbReference type="NCBI Taxonomy" id="46165"/>
    <lineage>
        <taxon>Bacteria</taxon>
        <taxon>Bacillati</taxon>
        <taxon>Actinomycetota</taxon>
        <taxon>Actinomycetes</taxon>
        <taxon>Streptosporangiales</taxon>
        <taxon>Thermomonosporaceae</taxon>
        <taxon>Actinomadura</taxon>
    </lineage>
</organism>
<dbReference type="EC" id="2.3.1.47" evidence="2"/>
<dbReference type="AlphaFoldDB" id="A0A7D3VQM1"/>
<dbReference type="Gene3D" id="3.90.1150.10">
    <property type="entry name" value="Aspartate Aminotransferase, domain 1"/>
    <property type="match status" value="1"/>
</dbReference>
<feature type="region of interest" description="Disordered" evidence="6">
    <location>
        <begin position="62"/>
        <end position="81"/>
    </location>
</feature>
<comment type="catalytic activity">
    <reaction evidence="5">
        <text>6-carboxyhexanoyl-[ACP] + L-alanine + H(+) = (8S)-8-amino-7-oxononanoate + holo-[ACP] + CO2</text>
        <dbReference type="Rhea" id="RHEA:42288"/>
        <dbReference type="Rhea" id="RHEA-COMP:9685"/>
        <dbReference type="Rhea" id="RHEA-COMP:9955"/>
        <dbReference type="ChEBI" id="CHEBI:15378"/>
        <dbReference type="ChEBI" id="CHEBI:16526"/>
        <dbReference type="ChEBI" id="CHEBI:57972"/>
        <dbReference type="ChEBI" id="CHEBI:64479"/>
        <dbReference type="ChEBI" id="CHEBI:78846"/>
        <dbReference type="ChEBI" id="CHEBI:149468"/>
        <dbReference type="EC" id="2.3.1.47"/>
    </reaction>
</comment>
<name>A0A7D3VQM1_ACTVE</name>
<reference evidence="8 9" key="1">
    <citation type="submission" date="2020-05" db="EMBL/GenBank/DDBJ databases">
        <title>Actinomadura verrucosospora NRRL-B18236 (PFL_A860) Genome sequencing and assembly.</title>
        <authorList>
            <person name="Samborskyy M."/>
        </authorList>
    </citation>
    <scope>NUCLEOTIDE SEQUENCE [LARGE SCALE GENOMIC DNA]</scope>
    <source>
        <strain evidence="8 9">NRRL:B18236</strain>
    </source>
</reference>
<dbReference type="EMBL" id="CP053892">
    <property type="protein sequence ID" value="QKG20498.1"/>
    <property type="molecule type" value="Genomic_DNA"/>
</dbReference>
<dbReference type="PANTHER" id="PTHR13693:SF100">
    <property type="entry name" value="8-AMINO-7-OXONONANOATE SYNTHASE"/>
    <property type="match status" value="1"/>
</dbReference>
<evidence type="ECO:0000313" key="8">
    <source>
        <dbReference type="EMBL" id="QKG20498.1"/>
    </source>
</evidence>
<evidence type="ECO:0000256" key="6">
    <source>
        <dbReference type="SAM" id="MobiDB-lite"/>
    </source>
</evidence>
<dbReference type="GO" id="GO:0030170">
    <property type="term" value="F:pyridoxal phosphate binding"/>
    <property type="evidence" value="ECO:0007669"/>
    <property type="project" value="InterPro"/>
</dbReference>
<dbReference type="InterPro" id="IPR015422">
    <property type="entry name" value="PyrdxlP-dep_Trfase_small"/>
</dbReference>
<proteinExistence type="predicted"/>
<comment type="cofactor">
    <cofactor evidence="1">
        <name>pyridoxal 5'-phosphate</name>
        <dbReference type="ChEBI" id="CHEBI:597326"/>
    </cofactor>
</comment>
<dbReference type="PANTHER" id="PTHR13693">
    <property type="entry name" value="CLASS II AMINOTRANSFERASE/8-AMINO-7-OXONONANOATE SYNTHASE"/>
    <property type="match status" value="1"/>
</dbReference>
<keyword evidence="3 8" id="KW-0808">Transferase</keyword>
<keyword evidence="4" id="KW-0663">Pyridoxal phosphate</keyword>
<sequence>MTSAHQRLGERIRQLRGSAGGRRARRTAAAGRAGTALRAIVLTCGDYLAIGEHPRLTRAMRAGRRAAPAASAHGPDLADDHPQALLGERFARRLGARRGVLCPSGRDAGTGALWLAAGPGTPVYLDALAHPSLWDGARAAGAVAVRFDHNDLADLRRRVEAGGPGVICADAVYGTDGSVGPLAGLVEIAEEHGCLLVVDESHAIGVRGPRGEGLVAELGLTGRVAFRTAGLGKAFCARAGLIACDHPAFAGALGAAASGPALPAYEVAGLAAALDVVEADGWRRDRIRAAAGRLRGGLAALGFGTAGADTQIITLETATEADAVRLRDELVGRGIFSAALFPAVPLSRPLLRFSVHAGLTDGDVDRVLTACEELSDQRAAAAPAR</sequence>
<evidence type="ECO:0000259" key="7">
    <source>
        <dbReference type="Pfam" id="PF00155"/>
    </source>
</evidence>
<accession>A0A7D3VQM1</accession>
<evidence type="ECO:0000256" key="3">
    <source>
        <dbReference type="ARBA" id="ARBA00022679"/>
    </source>
</evidence>
<dbReference type="Gene3D" id="3.40.640.10">
    <property type="entry name" value="Type I PLP-dependent aspartate aminotransferase-like (Major domain)"/>
    <property type="match status" value="1"/>
</dbReference>
<gene>
    <name evidence="8" type="ORF">ACTIVE_2136</name>
</gene>